<organism evidence="1 2">
    <name type="scientific">Pelagibacterium halotolerans (strain DSM 22347 / JCM 15775 / CGMCC 1.7692 / B2)</name>
    <dbReference type="NCBI Taxonomy" id="1082931"/>
    <lineage>
        <taxon>Bacteria</taxon>
        <taxon>Pseudomonadati</taxon>
        <taxon>Pseudomonadota</taxon>
        <taxon>Alphaproteobacteria</taxon>
        <taxon>Hyphomicrobiales</taxon>
        <taxon>Devosiaceae</taxon>
        <taxon>Pelagibacterium</taxon>
    </lineage>
</organism>
<proteinExistence type="predicted"/>
<dbReference type="AlphaFoldDB" id="G4RBM9"/>
<dbReference type="Gene3D" id="3.40.50.10320">
    <property type="entry name" value="LmbE-like"/>
    <property type="match status" value="1"/>
</dbReference>
<dbReference type="RefSeq" id="WP_014132814.1">
    <property type="nucleotide sequence ID" value="NC_016078.1"/>
</dbReference>
<dbReference type="eggNOG" id="COG2120">
    <property type="taxonomic scope" value="Bacteria"/>
</dbReference>
<dbReference type="Proteomes" id="UP000008850">
    <property type="component" value="Chromosome"/>
</dbReference>
<dbReference type="PANTHER" id="PTHR12993:SF30">
    <property type="entry name" value="N-ACETYL-ALPHA-D-GLUCOSAMINYL L-MALATE DEACETYLASE 1"/>
    <property type="match status" value="1"/>
</dbReference>
<name>G4RBM9_PELHB</name>
<dbReference type="Pfam" id="PF02585">
    <property type="entry name" value="PIG-L"/>
    <property type="match status" value="1"/>
</dbReference>
<sequence length="227" mass="24435">MTILALGAHPDDIEIFMFGTLAAFKAMGQKLVFGIATDGARGGTADGLAQTRAREAQAAAGLLGADLRFLGFADGALMPDAALVESLRGLIEQTRPDLILTHAPNDYHGDHRALSQAASLASSFKVPLAFVDTLYGTGFTPTHYVEITGHMALKEQAILCHESQDPGRFIEMARLQNRSRSAQCYRPDGYAEALRFEPRAPFADIRGLLPPAPSVNAVWDRSRGKKA</sequence>
<dbReference type="STRING" id="1082931.KKY_3688"/>
<keyword evidence="2" id="KW-1185">Reference proteome</keyword>
<dbReference type="SUPFAM" id="SSF102588">
    <property type="entry name" value="LmbE-like"/>
    <property type="match status" value="1"/>
</dbReference>
<gene>
    <name evidence="1" type="ordered locus">KKY_3688</name>
</gene>
<accession>G4RBM9</accession>
<dbReference type="GO" id="GO:0016811">
    <property type="term" value="F:hydrolase activity, acting on carbon-nitrogen (but not peptide) bonds, in linear amides"/>
    <property type="evidence" value="ECO:0007669"/>
    <property type="project" value="TreeGrafter"/>
</dbReference>
<protein>
    <submittedName>
        <fullName evidence="1">LmbE family protein</fullName>
    </submittedName>
</protein>
<dbReference type="PATRIC" id="fig|1082931.4.peg.3637"/>
<dbReference type="KEGG" id="phl:KKY_3688"/>
<dbReference type="PANTHER" id="PTHR12993">
    <property type="entry name" value="N-ACETYLGLUCOSAMINYL-PHOSPHATIDYLINOSITOL DE-N-ACETYLASE-RELATED"/>
    <property type="match status" value="1"/>
</dbReference>
<dbReference type="EMBL" id="CP003075">
    <property type="protein sequence ID" value="AEQ53670.1"/>
    <property type="molecule type" value="Genomic_DNA"/>
</dbReference>
<dbReference type="HOGENOM" id="CLU_049311_3_3_5"/>
<evidence type="ECO:0000313" key="1">
    <source>
        <dbReference type="EMBL" id="AEQ53670.1"/>
    </source>
</evidence>
<evidence type="ECO:0000313" key="2">
    <source>
        <dbReference type="Proteomes" id="UP000008850"/>
    </source>
</evidence>
<reference evidence="1 2" key="1">
    <citation type="journal article" date="2012" name="J. Bacteriol.">
        <title>Complete genome sequence of Pelagibacterium halotolerans B2T.</title>
        <authorList>
            <person name="Huo Y.Y."/>
            <person name="Cheng H."/>
            <person name="Han X.F."/>
            <person name="Jiang X.W."/>
            <person name="Sun C."/>
            <person name="Zhang X.Q."/>
            <person name="Zhu X.F."/>
            <person name="Liu Y.F."/>
            <person name="Li P.F."/>
            <person name="Ni P.X."/>
            <person name="Wu M."/>
        </authorList>
    </citation>
    <scope>NUCLEOTIDE SEQUENCE [LARGE SCALE GENOMIC DNA]</scope>
    <source>
        <strain evidence="2">DSM 22347 / JCM 15775 / CGMCC 1.7692 / B2</strain>
    </source>
</reference>
<dbReference type="InterPro" id="IPR024078">
    <property type="entry name" value="LmbE-like_dom_sf"/>
</dbReference>
<dbReference type="InterPro" id="IPR003737">
    <property type="entry name" value="GlcNAc_PI_deacetylase-related"/>
</dbReference>